<evidence type="ECO:0000256" key="6">
    <source>
        <dbReference type="SAM" id="Phobius"/>
    </source>
</evidence>
<dbReference type="SUPFAM" id="SSF51735">
    <property type="entry name" value="NAD(P)-binding Rossmann-fold domains"/>
    <property type="match status" value="1"/>
</dbReference>
<accession>A0ABW6YY86</accession>
<feature type="transmembrane region" description="Helical" evidence="6">
    <location>
        <begin position="192"/>
        <end position="213"/>
    </location>
</feature>
<keyword evidence="10" id="KW-1185">Reference proteome</keyword>
<feature type="transmembrane region" description="Helical" evidence="6">
    <location>
        <begin position="225"/>
        <end position="243"/>
    </location>
</feature>
<feature type="domain" description="EamA" evidence="7">
    <location>
        <begin position="26"/>
        <end position="151"/>
    </location>
</feature>
<reference evidence="9 10" key="1">
    <citation type="submission" date="2024-10" db="EMBL/GenBank/DDBJ databases">
        <title>The Natural Products Discovery Center: Release of the First 8490 Sequenced Strains for Exploring Actinobacteria Biosynthetic Diversity.</title>
        <authorList>
            <person name="Kalkreuter E."/>
            <person name="Kautsar S.A."/>
            <person name="Yang D."/>
            <person name="Bader C.D."/>
            <person name="Teijaro C.N."/>
            <person name="Fluegel L."/>
            <person name="Davis C.M."/>
            <person name="Simpson J.R."/>
            <person name="Lauterbach L."/>
            <person name="Steele A.D."/>
            <person name="Gui C."/>
            <person name="Meng S."/>
            <person name="Li G."/>
            <person name="Viehrig K."/>
            <person name="Ye F."/>
            <person name="Su P."/>
            <person name="Kiefer A.F."/>
            <person name="Nichols A."/>
            <person name="Cepeda A.J."/>
            <person name="Yan W."/>
            <person name="Fan B."/>
            <person name="Jiang Y."/>
            <person name="Adhikari A."/>
            <person name="Zheng C.-J."/>
            <person name="Schuster L."/>
            <person name="Cowan T.M."/>
            <person name="Smanski M.J."/>
            <person name="Chevrette M.G."/>
            <person name="De Carvalho L.P.S."/>
            <person name="Shen B."/>
        </authorList>
    </citation>
    <scope>NUCLEOTIDE SEQUENCE [LARGE SCALE GENOMIC DNA]</scope>
    <source>
        <strain evidence="9 10">NPDC013366</strain>
    </source>
</reference>
<dbReference type="Gene3D" id="3.40.50.720">
    <property type="entry name" value="NAD(P)-binding Rossmann-like Domain"/>
    <property type="match status" value="1"/>
</dbReference>
<feature type="transmembrane region" description="Helical" evidence="6">
    <location>
        <begin position="135"/>
        <end position="154"/>
    </location>
</feature>
<dbReference type="EMBL" id="JBICBM010000008">
    <property type="protein sequence ID" value="MFF9883831.1"/>
    <property type="molecule type" value="Genomic_DNA"/>
</dbReference>
<evidence type="ECO:0000256" key="3">
    <source>
        <dbReference type="ARBA" id="ARBA00022692"/>
    </source>
</evidence>
<dbReference type="RefSeq" id="WP_078637399.1">
    <property type="nucleotide sequence ID" value="NZ_JBFACJ010000004.1"/>
</dbReference>
<dbReference type="Gene3D" id="1.10.3730.20">
    <property type="match status" value="1"/>
</dbReference>
<feature type="transmembrane region" description="Helical" evidence="6">
    <location>
        <begin position="83"/>
        <end position="101"/>
    </location>
</feature>
<dbReference type="InterPro" id="IPR000620">
    <property type="entry name" value="EamA_dom"/>
</dbReference>
<proteinExistence type="inferred from homology"/>
<feature type="transmembrane region" description="Helical" evidence="6">
    <location>
        <begin position="53"/>
        <end position="71"/>
    </location>
</feature>
<evidence type="ECO:0000256" key="1">
    <source>
        <dbReference type="ARBA" id="ARBA00004141"/>
    </source>
</evidence>
<feature type="transmembrane region" description="Helical" evidence="6">
    <location>
        <begin position="107"/>
        <end position="128"/>
    </location>
</feature>
<dbReference type="PANTHER" id="PTHR32322:SF2">
    <property type="entry name" value="EAMA DOMAIN-CONTAINING PROTEIN"/>
    <property type="match status" value="1"/>
</dbReference>
<keyword evidence="3 6" id="KW-0812">Transmembrane</keyword>
<feature type="domain" description="NAD(P)-binding" evidence="8">
    <location>
        <begin position="319"/>
        <end position="513"/>
    </location>
</feature>
<evidence type="ECO:0000313" key="9">
    <source>
        <dbReference type="EMBL" id="MFF9883831.1"/>
    </source>
</evidence>
<gene>
    <name evidence="9" type="ORF">ACF1HC_19830</name>
</gene>
<dbReference type="SUPFAM" id="SSF103481">
    <property type="entry name" value="Multidrug resistance efflux transporter EmrE"/>
    <property type="match status" value="2"/>
</dbReference>
<evidence type="ECO:0000256" key="2">
    <source>
        <dbReference type="ARBA" id="ARBA00007362"/>
    </source>
</evidence>
<evidence type="ECO:0000256" key="5">
    <source>
        <dbReference type="ARBA" id="ARBA00023136"/>
    </source>
</evidence>
<keyword evidence="5 6" id="KW-0472">Membrane</keyword>
<comment type="subcellular location">
    <subcellularLocation>
        <location evidence="1">Membrane</location>
        <topology evidence="1">Multi-pass membrane protein</topology>
    </subcellularLocation>
</comment>
<dbReference type="InterPro" id="IPR050638">
    <property type="entry name" value="AA-Vitamin_Transporters"/>
</dbReference>
<dbReference type="Pfam" id="PF13460">
    <property type="entry name" value="NAD_binding_10"/>
    <property type="match status" value="1"/>
</dbReference>
<comment type="similarity">
    <text evidence="2">Belongs to the EamA transporter family.</text>
</comment>
<keyword evidence="4 6" id="KW-1133">Transmembrane helix</keyword>
<dbReference type="InterPro" id="IPR037185">
    <property type="entry name" value="EmrE-like"/>
</dbReference>
<evidence type="ECO:0000313" key="10">
    <source>
        <dbReference type="Proteomes" id="UP001603418"/>
    </source>
</evidence>
<name>A0ABW6YY86_9ACTN</name>
<feature type="domain" description="EamA" evidence="7">
    <location>
        <begin position="162"/>
        <end position="293"/>
    </location>
</feature>
<evidence type="ECO:0000259" key="7">
    <source>
        <dbReference type="Pfam" id="PF00892"/>
    </source>
</evidence>
<feature type="transmembrane region" description="Helical" evidence="6">
    <location>
        <begin position="250"/>
        <end position="271"/>
    </location>
</feature>
<dbReference type="Pfam" id="PF00892">
    <property type="entry name" value="EamA"/>
    <property type="match status" value="2"/>
</dbReference>
<organism evidence="9 10">
    <name type="scientific">Streptomyces eurythermus</name>
    <dbReference type="NCBI Taxonomy" id="42237"/>
    <lineage>
        <taxon>Bacteria</taxon>
        <taxon>Bacillati</taxon>
        <taxon>Actinomycetota</taxon>
        <taxon>Actinomycetes</taxon>
        <taxon>Kitasatosporales</taxon>
        <taxon>Streptomycetaceae</taxon>
        <taxon>Streptomyces</taxon>
    </lineage>
</organism>
<dbReference type="InterPro" id="IPR016040">
    <property type="entry name" value="NAD(P)-bd_dom"/>
</dbReference>
<dbReference type="InterPro" id="IPR036291">
    <property type="entry name" value="NAD(P)-bd_dom_sf"/>
</dbReference>
<dbReference type="PANTHER" id="PTHR32322">
    <property type="entry name" value="INNER MEMBRANE TRANSPORTER"/>
    <property type="match status" value="1"/>
</dbReference>
<evidence type="ECO:0000259" key="8">
    <source>
        <dbReference type="Pfam" id="PF13460"/>
    </source>
</evidence>
<comment type="caution">
    <text evidence="9">The sequence shown here is derived from an EMBL/GenBank/DDBJ whole genome shotgun (WGS) entry which is preliminary data.</text>
</comment>
<dbReference type="Proteomes" id="UP001603418">
    <property type="component" value="Unassembled WGS sequence"/>
</dbReference>
<sequence>MSSSAQPPATAVPATAGPAAHRSATVLLTALAPAAWGTTYVVTTELLPPGHPLFAGLMRALPAGLVGLALTRVLPRGDWWWKAVVLGLLNIGGMPLLFVAAERLPGGVAATLGAAQPLLVAALAAVVLRDRPTPWRLAWGVLGVAGVGLMVLGPGARLDAVGLLAGLGHTATMAGGVVLTRRWGRPAGVGPLALAGWQLTVGGLLLLPLTLAFEGVPERIDAGAAGGYLWLGSMGGLIAYTLWFRGIATLPVGAIAPLVLLSPLVATAIGVTRSESLSPSQTCGFALSLAALLAAQLNPPHRRRSTSPMTSALTIAVLGATGMVGSRITAEATARGHRVLALARKPVSGHPSVTAVPLDAADPDAVRRALTDSGAHAVVLTLRTYPADEDFLVGATRAVLDTAAGLGIRVLVIGGAGALRTPGSPDLLLADNPAYVPAELRPVAAAGVAQLDACRAHAHPDWTYLSPPVLLEPGARTARYRRGTDTLLTAPDGRSRISAEDLAAAAVDELEHPGAERHFTVVQA</sequence>
<feature type="transmembrane region" description="Helical" evidence="6">
    <location>
        <begin position="160"/>
        <end position="180"/>
    </location>
</feature>
<protein>
    <submittedName>
        <fullName evidence="9">EamA family transporter</fullName>
    </submittedName>
</protein>
<evidence type="ECO:0000256" key="4">
    <source>
        <dbReference type="ARBA" id="ARBA00022989"/>
    </source>
</evidence>